<dbReference type="GO" id="GO:0008168">
    <property type="term" value="F:methyltransferase activity"/>
    <property type="evidence" value="ECO:0007669"/>
    <property type="project" value="UniProtKB-KW"/>
</dbReference>
<keyword evidence="2" id="KW-0489">Methyltransferase</keyword>
<dbReference type="AlphaFoldDB" id="A0A7W7MB64"/>
<dbReference type="Gene3D" id="3.40.50.150">
    <property type="entry name" value="Vaccinia Virus protein VP39"/>
    <property type="match status" value="1"/>
</dbReference>
<comment type="caution">
    <text evidence="2">The sequence shown here is derived from an EMBL/GenBank/DDBJ whole genome shotgun (WGS) entry which is preliminary data.</text>
</comment>
<organism evidence="2 3">
    <name type="scientific">Actinoplanes octamycinicus</name>
    <dbReference type="NCBI Taxonomy" id="135948"/>
    <lineage>
        <taxon>Bacteria</taxon>
        <taxon>Bacillati</taxon>
        <taxon>Actinomycetota</taxon>
        <taxon>Actinomycetes</taxon>
        <taxon>Micromonosporales</taxon>
        <taxon>Micromonosporaceae</taxon>
        <taxon>Actinoplanes</taxon>
    </lineage>
</organism>
<name>A0A7W7MB64_9ACTN</name>
<dbReference type="RefSeq" id="WP_203759255.1">
    <property type="nucleotide sequence ID" value="NZ_BAABFG010000005.1"/>
</dbReference>
<accession>A0A7W7MB64</accession>
<sequence>MLDLDAEVLADYYREVIGWAGQLVPADARIVDLGAGTGTGTIALARQLPGATLTAVDVDEQMQARLRERAGEAGFGDRIRTVRADLDGDWPELGPADLVWASASLHHLADPARTLGQVREVLRPGGVFMIAELEGFPRFLTDPAGAALEERCQAELGRLRLEAGMHMGLDWGAQLKGAGFDLVGERSFVIELPAPLSATARRYAQVVLDRTRERLADRLSAADVAALGAIVADLPGRDDLVVRATRDVWIGRRP</sequence>
<dbReference type="InterPro" id="IPR013217">
    <property type="entry name" value="Methyltransf_12"/>
</dbReference>
<evidence type="ECO:0000259" key="1">
    <source>
        <dbReference type="Pfam" id="PF08242"/>
    </source>
</evidence>
<evidence type="ECO:0000313" key="3">
    <source>
        <dbReference type="Proteomes" id="UP000546162"/>
    </source>
</evidence>
<evidence type="ECO:0000313" key="2">
    <source>
        <dbReference type="EMBL" id="MBB4743535.1"/>
    </source>
</evidence>
<feature type="domain" description="Methyltransferase type 12" evidence="1">
    <location>
        <begin position="31"/>
        <end position="128"/>
    </location>
</feature>
<dbReference type="Proteomes" id="UP000546162">
    <property type="component" value="Unassembled WGS sequence"/>
</dbReference>
<keyword evidence="2" id="KW-0808">Transferase</keyword>
<keyword evidence="3" id="KW-1185">Reference proteome</keyword>
<dbReference type="EMBL" id="JACHNB010000001">
    <property type="protein sequence ID" value="MBB4743535.1"/>
    <property type="molecule type" value="Genomic_DNA"/>
</dbReference>
<dbReference type="Pfam" id="PF08242">
    <property type="entry name" value="Methyltransf_12"/>
    <property type="match status" value="1"/>
</dbReference>
<dbReference type="SUPFAM" id="SSF53335">
    <property type="entry name" value="S-adenosyl-L-methionine-dependent methyltransferases"/>
    <property type="match status" value="1"/>
</dbReference>
<dbReference type="PANTHER" id="PTHR43861">
    <property type="entry name" value="TRANS-ACONITATE 2-METHYLTRANSFERASE-RELATED"/>
    <property type="match status" value="1"/>
</dbReference>
<dbReference type="GO" id="GO:0032259">
    <property type="term" value="P:methylation"/>
    <property type="evidence" value="ECO:0007669"/>
    <property type="project" value="UniProtKB-KW"/>
</dbReference>
<dbReference type="CDD" id="cd02440">
    <property type="entry name" value="AdoMet_MTases"/>
    <property type="match status" value="1"/>
</dbReference>
<protein>
    <submittedName>
        <fullName evidence="2">SAM-dependent methyltransferase</fullName>
    </submittedName>
</protein>
<dbReference type="PANTHER" id="PTHR43861:SF1">
    <property type="entry name" value="TRANS-ACONITATE 2-METHYLTRANSFERASE"/>
    <property type="match status" value="1"/>
</dbReference>
<proteinExistence type="predicted"/>
<gene>
    <name evidence="2" type="ORF">BJY16_006994</name>
</gene>
<reference evidence="2 3" key="1">
    <citation type="submission" date="2020-08" db="EMBL/GenBank/DDBJ databases">
        <title>Sequencing the genomes of 1000 actinobacteria strains.</title>
        <authorList>
            <person name="Klenk H.-P."/>
        </authorList>
    </citation>
    <scope>NUCLEOTIDE SEQUENCE [LARGE SCALE GENOMIC DNA]</scope>
    <source>
        <strain evidence="2 3">DSM 45809</strain>
    </source>
</reference>
<dbReference type="InterPro" id="IPR029063">
    <property type="entry name" value="SAM-dependent_MTases_sf"/>
</dbReference>